<feature type="region of interest" description="Disordered" evidence="1">
    <location>
        <begin position="108"/>
        <end position="200"/>
    </location>
</feature>
<feature type="compositionally biased region" description="Polar residues" evidence="1">
    <location>
        <begin position="76"/>
        <end position="89"/>
    </location>
</feature>
<gene>
    <name evidence="2" type="ORF">BU23DRAFT_100903</name>
</gene>
<sequence>MSSRLQSSASYKAYIELDGLPLGSVEWAKDDDENYIIPLGEIKCHILVGDELCGKTYKSRGALKTHVTKDHRKNAASAQATGNPSNQQQEAAQIMYSAIMKKHINLFPTASEPVPNPSVPNTPKSNNPASNGTTSEHNGNKSGRASKRNSGGGTSSQDDINKFGKAPNGKPKMKLPEYKKANKKVGIKKGDRVREVSQRV</sequence>
<dbReference type="Proteomes" id="UP000800036">
    <property type="component" value="Unassembled WGS sequence"/>
</dbReference>
<evidence type="ECO:0000313" key="2">
    <source>
        <dbReference type="EMBL" id="KAF1979567.1"/>
    </source>
</evidence>
<dbReference type="AlphaFoldDB" id="A0A6A5W2A6"/>
<organism evidence="2 3">
    <name type="scientific">Bimuria novae-zelandiae CBS 107.79</name>
    <dbReference type="NCBI Taxonomy" id="1447943"/>
    <lineage>
        <taxon>Eukaryota</taxon>
        <taxon>Fungi</taxon>
        <taxon>Dikarya</taxon>
        <taxon>Ascomycota</taxon>
        <taxon>Pezizomycotina</taxon>
        <taxon>Dothideomycetes</taxon>
        <taxon>Pleosporomycetidae</taxon>
        <taxon>Pleosporales</taxon>
        <taxon>Massarineae</taxon>
        <taxon>Didymosphaeriaceae</taxon>
        <taxon>Bimuria</taxon>
    </lineage>
</organism>
<name>A0A6A5W2A6_9PLEO</name>
<evidence type="ECO:0000256" key="1">
    <source>
        <dbReference type="SAM" id="MobiDB-lite"/>
    </source>
</evidence>
<protein>
    <submittedName>
        <fullName evidence="2">Uncharacterized protein</fullName>
    </submittedName>
</protein>
<keyword evidence="3" id="KW-1185">Reference proteome</keyword>
<accession>A0A6A5W2A6</accession>
<proteinExistence type="predicted"/>
<dbReference type="OrthoDB" id="3943121at2759"/>
<reference evidence="2" key="1">
    <citation type="journal article" date="2020" name="Stud. Mycol.">
        <title>101 Dothideomycetes genomes: a test case for predicting lifestyles and emergence of pathogens.</title>
        <authorList>
            <person name="Haridas S."/>
            <person name="Albert R."/>
            <person name="Binder M."/>
            <person name="Bloem J."/>
            <person name="Labutti K."/>
            <person name="Salamov A."/>
            <person name="Andreopoulos B."/>
            <person name="Baker S."/>
            <person name="Barry K."/>
            <person name="Bills G."/>
            <person name="Bluhm B."/>
            <person name="Cannon C."/>
            <person name="Castanera R."/>
            <person name="Culley D."/>
            <person name="Daum C."/>
            <person name="Ezra D."/>
            <person name="Gonzalez J."/>
            <person name="Henrissat B."/>
            <person name="Kuo A."/>
            <person name="Liang C."/>
            <person name="Lipzen A."/>
            <person name="Lutzoni F."/>
            <person name="Magnuson J."/>
            <person name="Mondo S."/>
            <person name="Nolan M."/>
            <person name="Ohm R."/>
            <person name="Pangilinan J."/>
            <person name="Park H.-J."/>
            <person name="Ramirez L."/>
            <person name="Alfaro M."/>
            <person name="Sun H."/>
            <person name="Tritt A."/>
            <person name="Yoshinaga Y."/>
            <person name="Zwiers L.-H."/>
            <person name="Turgeon B."/>
            <person name="Goodwin S."/>
            <person name="Spatafora J."/>
            <person name="Crous P."/>
            <person name="Grigoriev I."/>
        </authorList>
    </citation>
    <scope>NUCLEOTIDE SEQUENCE</scope>
    <source>
        <strain evidence="2">CBS 107.79</strain>
    </source>
</reference>
<dbReference type="EMBL" id="ML976657">
    <property type="protein sequence ID" value="KAF1979567.1"/>
    <property type="molecule type" value="Genomic_DNA"/>
</dbReference>
<feature type="region of interest" description="Disordered" evidence="1">
    <location>
        <begin position="64"/>
        <end position="89"/>
    </location>
</feature>
<feature type="compositionally biased region" description="Basic and acidic residues" evidence="1">
    <location>
        <begin position="188"/>
        <end position="200"/>
    </location>
</feature>
<feature type="compositionally biased region" description="Polar residues" evidence="1">
    <location>
        <begin position="121"/>
        <end position="143"/>
    </location>
</feature>
<evidence type="ECO:0000313" key="3">
    <source>
        <dbReference type="Proteomes" id="UP000800036"/>
    </source>
</evidence>